<evidence type="ECO:0000313" key="2">
    <source>
        <dbReference type="EMBL" id="GAH61463.1"/>
    </source>
</evidence>
<organism evidence="2">
    <name type="scientific">marine sediment metagenome</name>
    <dbReference type="NCBI Taxonomy" id="412755"/>
    <lineage>
        <taxon>unclassified sequences</taxon>
        <taxon>metagenomes</taxon>
        <taxon>ecological metagenomes</taxon>
    </lineage>
</organism>
<dbReference type="InterPro" id="IPR008963">
    <property type="entry name" value="Purple_acid_Pase-like_N"/>
</dbReference>
<dbReference type="CDD" id="cd00063">
    <property type="entry name" value="FN3"/>
    <property type="match status" value="1"/>
</dbReference>
<feature type="non-terminal residue" evidence="2">
    <location>
        <position position="127"/>
    </location>
</feature>
<accession>X1IVC1</accession>
<name>X1IVC1_9ZZZZ</name>
<dbReference type="SUPFAM" id="SSF49363">
    <property type="entry name" value="Purple acid phosphatase, N-terminal domain"/>
    <property type="match status" value="1"/>
</dbReference>
<dbReference type="Pfam" id="PF16656">
    <property type="entry name" value="Pur_ac_phosph_N"/>
    <property type="match status" value="1"/>
</dbReference>
<dbReference type="AlphaFoldDB" id="X1IVC1"/>
<dbReference type="GO" id="GO:0046872">
    <property type="term" value="F:metal ion binding"/>
    <property type="evidence" value="ECO:0007669"/>
    <property type="project" value="InterPro"/>
</dbReference>
<dbReference type="InterPro" id="IPR015914">
    <property type="entry name" value="PAPs_N"/>
</dbReference>
<reference evidence="2" key="1">
    <citation type="journal article" date="2014" name="Front. Microbiol.">
        <title>High frequency of phylogenetically diverse reductive dehalogenase-homologous genes in deep subseafloor sedimentary metagenomes.</title>
        <authorList>
            <person name="Kawai M."/>
            <person name="Futagami T."/>
            <person name="Toyoda A."/>
            <person name="Takaki Y."/>
            <person name="Nishi S."/>
            <person name="Hori S."/>
            <person name="Arai W."/>
            <person name="Tsubouchi T."/>
            <person name="Morono Y."/>
            <person name="Uchiyama I."/>
            <person name="Ito T."/>
            <person name="Fujiyama A."/>
            <person name="Inagaki F."/>
            <person name="Takami H."/>
        </authorList>
    </citation>
    <scope>NUCLEOTIDE SEQUENCE</scope>
    <source>
        <strain evidence="2">Expedition CK06-06</strain>
    </source>
</reference>
<sequence>MKLARISLAIITALALTLSVCLPVQASEESGEVDLSATGSLTISDVSASSIGYHGATISWKTNGDATSQVFYDTVYHGDIGDYAYHTDVETTLVTEHSVRLTGLSSGRTYHYRVRSAIPDTEFIAIS</sequence>
<dbReference type="Gene3D" id="2.60.40.10">
    <property type="entry name" value="Immunoglobulins"/>
    <property type="match status" value="1"/>
</dbReference>
<comment type="caution">
    <text evidence="2">The sequence shown here is derived from an EMBL/GenBank/DDBJ whole genome shotgun (WGS) entry which is preliminary data.</text>
</comment>
<evidence type="ECO:0000259" key="1">
    <source>
        <dbReference type="PROSITE" id="PS50853"/>
    </source>
</evidence>
<dbReference type="EMBL" id="BARU01017629">
    <property type="protein sequence ID" value="GAH61463.1"/>
    <property type="molecule type" value="Genomic_DNA"/>
</dbReference>
<dbReference type="PROSITE" id="PS50853">
    <property type="entry name" value="FN3"/>
    <property type="match status" value="1"/>
</dbReference>
<proteinExistence type="predicted"/>
<dbReference type="InterPro" id="IPR003961">
    <property type="entry name" value="FN3_dom"/>
</dbReference>
<gene>
    <name evidence="2" type="ORF">S03H2_29225</name>
</gene>
<protein>
    <recommendedName>
        <fullName evidence="1">Fibronectin type-III domain-containing protein</fullName>
    </recommendedName>
</protein>
<feature type="domain" description="Fibronectin type-III" evidence="1">
    <location>
        <begin position="42"/>
        <end position="127"/>
    </location>
</feature>
<dbReference type="GO" id="GO:0003993">
    <property type="term" value="F:acid phosphatase activity"/>
    <property type="evidence" value="ECO:0007669"/>
    <property type="project" value="InterPro"/>
</dbReference>
<dbReference type="InterPro" id="IPR013783">
    <property type="entry name" value="Ig-like_fold"/>
</dbReference>